<name>A0A4U2Z8H3_9BACT</name>
<dbReference type="AlphaFoldDB" id="A0A4U2Z8H3"/>
<dbReference type="EMBL" id="SZPX01000002">
    <property type="protein sequence ID" value="TKI70235.1"/>
    <property type="molecule type" value="Genomic_DNA"/>
</dbReference>
<dbReference type="InterPro" id="IPR011990">
    <property type="entry name" value="TPR-like_helical_dom_sf"/>
</dbReference>
<organism evidence="1 2">
    <name type="scientific">Sulfurimonas crateris</name>
    <dbReference type="NCBI Taxonomy" id="2574727"/>
    <lineage>
        <taxon>Bacteria</taxon>
        <taxon>Pseudomonadati</taxon>
        <taxon>Campylobacterota</taxon>
        <taxon>Epsilonproteobacteria</taxon>
        <taxon>Campylobacterales</taxon>
        <taxon>Sulfurimonadaceae</taxon>
        <taxon>Sulfurimonas</taxon>
    </lineage>
</organism>
<reference evidence="1 2" key="1">
    <citation type="submission" date="2019-04" db="EMBL/GenBank/DDBJ databases">
        <title>Sulfurimonas crateris sp. nov. a facultative anaerobic sulfur-oxidizing chemolithautotrophic bacterium isolated from a terrestrial mud vulcano.</title>
        <authorList>
            <person name="Ratnikova N.M."/>
            <person name="Slobodkin A.I."/>
            <person name="Merkel A.Y."/>
            <person name="Novikov A."/>
            <person name="Bonch-Osmolovskaya E.A."/>
            <person name="Slobodkina G.B."/>
        </authorList>
    </citation>
    <scope>NUCLEOTIDE SEQUENCE [LARGE SCALE GENOMIC DNA]</scope>
    <source>
        <strain evidence="1 2">SN118</strain>
    </source>
</reference>
<dbReference type="RefSeq" id="WP_137012079.1">
    <property type="nucleotide sequence ID" value="NZ_SZPX01000002.1"/>
</dbReference>
<accession>A0A4U2Z8H3</accession>
<evidence type="ECO:0000313" key="2">
    <source>
        <dbReference type="Proteomes" id="UP000309561"/>
    </source>
</evidence>
<dbReference type="Proteomes" id="UP000309561">
    <property type="component" value="Unassembled WGS sequence"/>
</dbReference>
<comment type="caution">
    <text evidence="1">The sequence shown here is derived from an EMBL/GenBank/DDBJ whole genome shotgun (WGS) entry which is preliminary data.</text>
</comment>
<proteinExistence type="predicted"/>
<dbReference type="OrthoDB" id="9766710at2"/>
<dbReference type="PROSITE" id="PS51257">
    <property type="entry name" value="PROKAR_LIPOPROTEIN"/>
    <property type="match status" value="1"/>
</dbReference>
<evidence type="ECO:0000313" key="1">
    <source>
        <dbReference type="EMBL" id="TKI70235.1"/>
    </source>
</evidence>
<gene>
    <name evidence="1" type="ORF">FCU45_02805</name>
</gene>
<keyword evidence="2" id="KW-1185">Reference proteome</keyword>
<dbReference type="SUPFAM" id="SSF48452">
    <property type="entry name" value="TPR-like"/>
    <property type="match status" value="1"/>
</dbReference>
<protein>
    <submittedName>
        <fullName evidence="1">Uncharacterized protein</fullName>
    </submittedName>
</protein>
<dbReference type="Gene3D" id="1.25.40.10">
    <property type="entry name" value="Tetratricopeptide repeat domain"/>
    <property type="match status" value="2"/>
</dbReference>
<sequence length="428" mass="49297">MHSLTRFSLLIGVLIFILGCSSKDIEVKGHQKVFEYEDLYILNALWFEERQDYKNSSDIFNTLYLKTGKKEYLYRSLRDELAANENERVISRADDALGDEIDDFELIRIKIVALMRADRLLEAKELGLELVAKSNSVDDYLLVSEIYVKLKQFDTAVKYLEGAYIKNYNEKILEKMAVILYVNLERKKDAIAQLETHSRIHGCTKLICSKLIGFYSNDNNVDGLLSTYLRLYKIDSSRDIGEKIVQIYGYKKDYKKMVEFLEQSSINKELLLQLYIKMKNYKKAVGIAKELYDESGDASYLGQSAIFEYESAEDKSDTAMHKSVISKLKEVIETKREGMYLNYLGYLLIDHGINVKKGIAYVKEALKIEPNSIYYLDSLAWGYYKLGDCKRAAKIMKKVANMDGSSNSEVVEHIEAIKKCNKKQKGTK</sequence>